<feature type="transmembrane region" description="Helical" evidence="1">
    <location>
        <begin position="196"/>
        <end position="212"/>
    </location>
</feature>
<keyword evidence="1" id="KW-1133">Transmembrane helix</keyword>
<evidence type="ECO:0000259" key="2">
    <source>
        <dbReference type="Pfam" id="PF01757"/>
    </source>
</evidence>
<sequence length="358" mass="38744">MPARIAAFDGVRGTAVLLILALHSGYGPHFLGGGLGIEIFFVLSGYLISTLLIQERERWGSVSLSSFYLRRIARLAPALVLTLVAAGMAYRLLPDGTFAAYAGAVAAVVTYTANIAVSLRWSNLDGLGHTWSLAEEEQFYLLWPVILMFLLRLRRQRWAIALVVLGVAASWASLVLHHGPSIDGIPQAYFRPDSRAGSLLLGGLLALVVRDLRVRRVLAAHLTGVLSLVALVGVIIAAGRTRLDFLNECVPLAALASMLLIGHLSQRETSVPARLFSVAPLRWVGQISYGAYLYSGLFNAATDRWMADWSTPAIALIRTLAAVALAAVSYYLVEQPIRVRAGAVIAQRRERLHALSAA</sequence>
<dbReference type="Proteomes" id="UP000271573">
    <property type="component" value="Chromosome"/>
</dbReference>
<gene>
    <name evidence="3" type="ORF">Back2_13760</name>
</gene>
<keyword evidence="4" id="KW-1185">Reference proteome</keyword>
<dbReference type="GO" id="GO:0016747">
    <property type="term" value="F:acyltransferase activity, transferring groups other than amino-acyl groups"/>
    <property type="evidence" value="ECO:0007669"/>
    <property type="project" value="InterPro"/>
</dbReference>
<name>A0A3G9J271_9ACTN</name>
<dbReference type="InterPro" id="IPR002656">
    <property type="entry name" value="Acyl_transf_3_dom"/>
</dbReference>
<proteinExistence type="predicted"/>
<reference evidence="3 4" key="1">
    <citation type="submission" date="2018-11" db="EMBL/GenBank/DDBJ databases">
        <title>Complete genome sequence of Nocardioides baekrokdamisoli strain KCTC 39748.</title>
        <authorList>
            <person name="Kang S.W."/>
            <person name="Lee K.C."/>
            <person name="Kim K.K."/>
            <person name="Kim J.S."/>
            <person name="Kim D.S."/>
            <person name="Ko S.H."/>
            <person name="Yang S.H."/>
            <person name="Shin Y.K."/>
            <person name="Lee J.S."/>
        </authorList>
    </citation>
    <scope>NUCLEOTIDE SEQUENCE [LARGE SCALE GENOMIC DNA]</scope>
    <source>
        <strain evidence="3 4">KCTC 39748</strain>
    </source>
</reference>
<feature type="transmembrane region" description="Helical" evidence="1">
    <location>
        <begin position="158"/>
        <end position="176"/>
    </location>
</feature>
<feature type="transmembrane region" description="Helical" evidence="1">
    <location>
        <begin position="313"/>
        <end position="333"/>
    </location>
</feature>
<feature type="transmembrane region" description="Helical" evidence="1">
    <location>
        <begin position="219"/>
        <end position="239"/>
    </location>
</feature>
<feature type="transmembrane region" description="Helical" evidence="1">
    <location>
        <begin position="72"/>
        <end position="92"/>
    </location>
</feature>
<feature type="domain" description="Acyltransferase 3" evidence="2">
    <location>
        <begin position="6"/>
        <end position="329"/>
    </location>
</feature>
<accession>A0A3G9J271</accession>
<dbReference type="Pfam" id="PF01757">
    <property type="entry name" value="Acyl_transf_3"/>
    <property type="match status" value="1"/>
</dbReference>
<protein>
    <recommendedName>
        <fullName evidence="2">Acyltransferase 3 domain-containing protein</fullName>
    </recommendedName>
</protein>
<evidence type="ECO:0000256" key="1">
    <source>
        <dbReference type="SAM" id="Phobius"/>
    </source>
</evidence>
<dbReference type="GO" id="GO:0016020">
    <property type="term" value="C:membrane"/>
    <property type="evidence" value="ECO:0007669"/>
    <property type="project" value="TreeGrafter"/>
</dbReference>
<feature type="transmembrane region" description="Helical" evidence="1">
    <location>
        <begin position="98"/>
        <end position="117"/>
    </location>
</feature>
<dbReference type="InterPro" id="IPR050879">
    <property type="entry name" value="Acyltransferase_3"/>
</dbReference>
<dbReference type="AlphaFoldDB" id="A0A3G9J271"/>
<keyword evidence="1" id="KW-0812">Transmembrane</keyword>
<evidence type="ECO:0000313" key="4">
    <source>
        <dbReference type="Proteomes" id="UP000271573"/>
    </source>
</evidence>
<dbReference type="EMBL" id="AP019307">
    <property type="protein sequence ID" value="BBH17089.1"/>
    <property type="molecule type" value="Genomic_DNA"/>
</dbReference>
<dbReference type="PANTHER" id="PTHR23028">
    <property type="entry name" value="ACETYLTRANSFERASE"/>
    <property type="match status" value="1"/>
</dbReference>
<feature type="transmembrane region" description="Helical" evidence="1">
    <location>
        <begin position="30"/>
        <end position="52"/>
    </location>
</feature>
<evidence type="ECO:0000313" key="3">
    <source>
        <dbReference type="EMBL" id="BBH17089.1"/>
    </source>
</evidence>
<dbReference type="KEGG" id="nbe:Back2_13760"/>
<organism evidence="3 4">
    <name type="scientific">Nocardioides baekrokdamisoli</name>
    <dbReference type="NCBI Taxonomy" id="1804624"/>
    <lineage>
        <taxon>Bacteria</taxon>
        <taxon>Bacillati</taxon>
        <taxon>Actinomycetota</taxon>
        <taxon>Actinomycetes</taxon>
        <taxon>Propionibacteriales</taxon>
        <taxon>Nocardioidaceae</taxon>
        <taxon>Nocardioides</taxon>
    </lineage>
</organism>
<keyword evidence="1" id="KW-0472">Membrane</keyword>
<dbReference type="GO" id="GO:0009103">
    <property type="term" value="P:lipopolysaccharide biosynthetic process"/>
    <property type="evidence" value="ECO:0007669"/>
    <property type="project" value="TreeGrafter"/>
</dbReference>
<dbReference type="PANTHER" id="PTHR23028:SF53">
    <property type="entry name" value="ACYL_TRANSF_3 DOMAIN-CONTAINING PROTEIN"/>
    <property type="match status" value="1"/>
</dbReference>
<dbReference type="RefSeq" id="WP_164512508.1">
    <property type="nucleotide sequence ID" value="NZ_AP019307.1"/>
</dbReference>